<sequence length="120" mass="13150">MSPADSGPAVRVLVWYREPESDPAALRRAFGQVERALQRTPGLIRSELLRSVVRHGSVAVHSEWTSLDAFLAWEKGPDHRRDTAPLRPYQDTGRDQVFDVYAVAPKGGTDVITGAGRAGV</sequence>
<evidence type="ECO:0000313" key="2">
    <source>
        <dbReference type="EMBL" id="KUO15288.1"/>
    </source>
</evidence>
<comment type="caution">
    <text evidence="2">The sequence shown here is derived from an EMBL/GenBank/DDBJ whole genome shotgun (WGS) entry which is preliminary data.</text>
</comment>
<feature type="domain" description="ABM" evidence="1">
    <location>
        <begin position="24"/>
        <end position="81"/>
    </location>
</feature>
<organism evidence="2 3">
    <name type="scientific">Streptomyces dysideae</name>
    <dbReference type="NCBI Taxonomy" id="909626"/>
    <lineage>
        <taxon>Bacteria</taxon>
        <taxon>Bacillati</taxon>
        <taxon>Actinomycetota</taxon>
        <taxon>Actinomycetes</taxon>
        <taxon>Kitasatosporales</taxon>
        <taxon>Streptomycetaceae</taxon>
        <taxon>Streptomyces</taxon>
    </lineage>
</organism>
<gene>
    <name evidence="2" type="ORF">AQJ91_42080</name>
</gene>
<reference evidence="2 3" key="1">
    <citation type="submission" date="2015-10" db="EMBL/GenBank/DDBJ databases">
        <title>Draft genome sequence of Streptomyces sp. RV15, isolated from a marine sponge.</title>
        <authorList>
            <person name="Ruckert C."/>
            <person name="Abdelmohsen U.R."/>
            <person name="Winkler A."/>
            <person name="Hentschel U."/>
            <person name="Kalinowski J."/>
            <person name="Kampfer P."/>
            <person name="Glaeser S."/>
        </authorList>
    </citation>
    <scope>NUCLEOTIDE SEQUENCE [LARGE SCALE GENOMIC DNA]</scope>
    <source>
        <strain evidence="2 3">RV15</strain>
    </source>
</reference>
<dbReference type="Proteomes" id="UP000053260">
    <property type="component" value="Unassembled WGS sequence"/>
</dbReference>
<dbReference type="Pfam" id="PF03992">
    <property type="entry name" value="ABM"/>
    <property type="match status" value="1"/>
</dbReference>
<dbReference type="InterPro" id="IPR007138">
    <property type="entry name" value="ABM_dom"/>
</dbReference>
<dbReference type="EMBL" id="LMXB01000117">
    <property type="protein sequence ID" value="KUO15288.1"/>
    <property type="molecule type" value="Genomic_DNA"/>
</dbReference>
<dbReference type="InterPro" id="IPR011008">
    <property type="entry name" value="Dimeric_a/b-barrel"/>
</dbReference>
<name>A0A101UR35_9ACTN</name>
<dbReference type="AlphaFoldDB" id="A0A101UR35"/>
<accession>A0A101UR35</accession>
<protein>
    <recommendedName>
        <fullName evidence="1">ABM domain-containing protein</fullName>
    </recommendedName>
</protein>
<evidence type="ECO:0000313" key="3">
    <source>
        <dbReference type="Proteomes" id="UP000053260"/>
    </source>
</evidence>
<evidence type="ECO:0000259" key="1">
    <source>
        <dbReference type="Pfam" id="PF03992"/>
    </source>
</evidence>
<dbReference type="Gene3D" id="3.30.70.100">
    <property type="match status" value="1"/>
</dbReference>
<proteinExistence type="predicted"/>
<keyword evidence="3" id="KW-1185">Reference proteome</keyword>
<dbReference type="RefSeq" id="WP_079085615.1">
    <property type="nucleotide sequence ID" value="NZ_KQ949119.1"/>
</dbReference>
<dbReference type="STRING" id="909626.AQJ91_42080"/>
<dbReference type="SUPFAM" id="SSF54909">
    <property type="entry name" value="Dimeric alpha+beta barrel"/>
    <property type="match status" value="1"/>
</dbReference>